<evidence type="ECO:0000313" key="1">
    <source>
        <dbReference type="Proteomes" id="UP000887565"/>
    </source>
</evidence>
<sequence>MVEFKYRSLICVCSRFKRGHLSSIIRVKYEKLFNFVSDIKLFSNLALILIPHNIKISKFDRRATKHGQFTPPALIFNQLITVKFVEHLFVQDENVQKRHFFYGEK</sequence>
<reference evidence="2" key="1">
    <citation type="submission" date="2022-11" db="UniProtKB">
        <authorList>
            <consortium name="WormBaseParasite"/>
        </authorList>
    </citation>
    <scope>IDENTIFICATION</scope>
</reference>
<accession>A0A915I7P4</accession>
<protein>
    <submittedName>
        <fullName evidence="2">Uncharacterized protein</fullName>
    </submittedName>
</protein>
<proteinExistence type="predicted"/>
<evidence type="ECO:0000313" key="2">
    <source>
        <dbReference type="WBParaSite" id="nRc.2.0.1.t09886-RA"/>
    </source>
</evidence>
<dbReference type="WBParaSite" id="nRc.2.0.1.t09886-RA">
    <property type="protein sequence ID" value="nRc.2.0.1.t09886-RA"/>
    <property type="gene ID" value="nRc.2.0.1.g09886"/>
</dbReference>
<dbReference type="AlphaFoldDB" id="A0A915I7P4"/>
<organism evidence="1 2">
    <name type="scientific">Romanomermis culicivorax</name>
    <name type="common">Nematode worm</name>
    <dbReference type="NCBI Taxonomy" id="13658"/>
    <lineage>
        <taxon>Eukaryota</taxon>
        <taxon>Metazoa</taxon>
        <taxon>Ecdysozoa</taxon>
        <taxon>Nematoda</taxon>
        <taxon>Enoplea</taxon>
        <taxon>Dorylaimia</taxon>
        <taxon>Mermithida</taxon>
        <taxon>Mermithoidea</taxon>
        <taxon>Mermithidae</taxon>
        <taxon>Romanomermis</taxon>
    </lineage>
</organism>
<name>A0A915I7P4_ROMCU</name>
<dbReference type="Proteomes" id="UP000887565">
    <property type="component" value="Unplaced"/>
</dbReference>
<keyword evidence="1" id="KW-1185">Reference proteome</keyword>